<dbReference type="AlphaFoldDB" id="A0A8T0UT18"/>
<evidence type="ECO:0000313" key="2">
    <source>
        <dbReference type="Proteomes" id="UP000823388"/>
    </source>
</evidence>
<dbReference type="Proteomes" id="UP000823388">
    <property type="component" value="Chromosome 3K"/>
</dbReference>
<proteinExistence type="predicted"/>
<reference evidence="1" key="1">
    <citation type="submission" date="2020-05" db="EMBL/GenBank/DDBJ databases">
        <title>WGS assembly of Panicum virgatum.</title>
        <authorList>
            <person name="Lovell J.T."/>
            <person name="Jenkins J."/>
            <person name="Shu S."/>
            <person name="Juenger T.E."/>
            <person name="Schmutz J."/>
        </authorList>
    </citation>
    <scope>NUCLEOTIDE SEQUENCE</scope>
    <source>
        <strain evidence="1">AP13</strain>
    </source>
</reference>
<keyword evidence="2" id="KW-1185">Reference proteome</keyword>
<accession>A0A8T0UT18</accession>
<organism evidence="1 2">
    <name type="scientific">Panicum virgatum</name>
    <name type="common">Blackwell switchgrass</name>
    <dbReference type="NCBI Taxonomy" id="38727"/>
    <lineage>
        <taxon>Eukaryota</taxon>
        <taxon>Viridiplantae</taxon>
        <taxon>Streptophyta</taxon>
        <taxon>Embryophyta</taxon>
        <taxon>Tracheophyta</taxon>
        <taxon>Spermatophyta</taxon>
        <taxon>Magnoliopsida</taxon>
        <taxon>Liliopsida</taxon>
        <taxon>Poales</taxon>
        <taxon>Poaceae</taxon>
        <taxon>PACMAD clade</taxon>
        <taxon>Panicoideae</taxon>
        <taxon>Panicodae</taxon>
        <taxon>Paniceae</taxon>
        <taxon>Panicinae</taxon>
        <taxon>Panicum</taxon>
        <taxon>Panicum sect. Hiantes</taxon>
    </lineage>
</organism>
<gene>
    <name evidence="1" type="ORF">PVAP13_3KG120627</name>
</gene>
<dbReference type="EMBL" id="CM029041">
    <property type="protein sequence ID" value="KAG2624296.1"/>
    <property type="molecule type" value="Genomic_DNA"/>
</dbReference>
<protein>
    <submittedName>
        <fullName evidence="1">Uncharacterized protein</fullName>
    </submittedName>
</protein>
<evidence type="ECO:0000313" key="1">
    <source>
        <dbReference type="EMBL" id="KAG2624296.1"/>
    </source>
</evidence>
<sequence length="107" mass="11503">MEYRPPQGGCAAAFRPLPAFSSPVPCSGGVGELREYAGSRRAVIPPLRRAPSPRRFNGCTAKHDDDGLRCLSAPCSAASVRNGRLPLSECHNALEFESTYELLPADM</sequence>
<comment type="caution">
    <text evidence="1">The sequence shown here is derived from an EMBL/GenBank/DDBJ whole genome shotgun (WGS) entry which is preliminary data.</text>
</comment>
<name>A0A8T0UT18_PANVG</name>